<feature type="region of interest" description="Disordered" evidence="1">
    <location>
        <begin position="48"/>
        <end position="80"/>
    </location>
</feature>
<name>A0A6G1F025_9ORYZ</name>
<keyword evidence="3" id="KW-1185">Reference proteome</keyword>
<feature type="compositionally biased region" description="Basic residues" evidence="1">
    <location>
        <begin position="68"/>
        <end position="80"/>
    </location>
</feature>
<organism evidence="2 3">
    <name type="scientific">Oryza meyeriana var. granulata</name>
    <dbReference type="NCBI Taxonomy" id="110450"/>
    <lineage>
        <taxon>Eukaryota</taxon>
        <taxon>Viridiplantae</taxon>
        <taxon>Streptophyta</taxon>
        <taxon>Embryophyta</taxon>
        <taxon>Tracheophyta</taxon>
        <taxon>Spermatophyta</taxon>
        <taxon>Magnoliopsida</taxon>
        <taxon>Liliopsida</taxon>
        <taxon>Poales</taxon>
        <taxon>Poaceae</taxon>
        <taxon>BOP clade</taxon>
        <taxon>Oryzoideae</taxon>
        <taxon>Oryzeae</taxon>
        <taxon>Oryzinae</taxon>
        <taxon>Oryza</taxon>
        <taxon>Oryza meyeriana</taxon>
    </lineage>
</organism>
<sequence>MSASDEASSSRPGALTATATAFSPKATSAPTNSPLTRRLTHFAFSTHLRHAASHPRTAADLYTSPRHAPPHHRPLRTTAS</sequence>
<comment type="caution">
    <text evidence="2">The sequence shown here is derived from an EMBL/GenBank/DDBJ whole genome shotgun (WGS) entry which is preliminary data.</text>
</comment>
<evidence type="ECO:0000256" key="1">
    <source>
        <dbReference type="SAM" id="MobiDB-lite"/>
    </source>
</evidence>
<dbReference type="EMBL" id="SPHZ02000002">
    <property type="protein sequence ID" value="KAF0930221.1"/>
    <property type="molecule type" value="Genomic_DNA"/>
</dbReference>
<accession>A0A6G1F025</accession>
<protein>
    <submittedName>
        <fullName evidence="2">Uncharacterized protein</fullName>
    </submittedName>
</protein>
<proteinExistence type="predicted"/>
<evidence type="ECO:0000313" key="2">
    <source>
        <dbReference type="EMBL" id="KAF0930221.1"/>
    </source>
</evidence>
<feature type="region of interest" description="Disordered" evidence="1">
    <location>
        <begin position="1"/>
        <end position="35"/>
    </location>
</feature>
<dbReference type="Proteomes" id="UP000479710">
    <property type="component" value="Unassembled WGS sequence"/>
</dbReference>
<evidence type="ECO:0000313" key="3">
    <source>
        <dbReference type="Proteomes" id="UP000479710"/>
    </source>
</evidence>
<reference evidence="2 3" key="1">
    <citation type="submission" date="2019-11" db="EMBL/GenBank/DDBJ databases">
        <title>Whole genome sequence of Oryza granulata.</title>
        <authorList>
            <person name="Li W."/>
        </authorList>
    </citation>
    <scope>NUCLEOTIDE SEQUENCE [LARGE SCALE GENOMIC DNA]</scope>
    <source>
        <strain evidence="3">cv. Menghai</strain>
        <tissue evidence="2">Leaf</tissue>
    </source>
</reference>
<gene>
    <name evidence="2" type="ORF">E2562_030866</name>
</gene>
<dbReference type="AlphaFoldDB" id="A0A6G1F025"/>